<accession>A0A1Q9F4U4</accession>
<feature type="transmembrane region" description="Helical" evidence="5">
    <location>
        <begin position="61"/>
        <end position="78"/>
    </location>
</feature>
<evidence type="ECO:0000256" key="1">
    <source>
        <dbReference type="ARBA" id="ARBA00022723"/>
    </source>
</evidence>
<keyword evidence="1" id="KW-0479">Metal-binding</keyword>
<reference evidence="7 8" key="1">
    <citation type="submission" date="2016-02" db="EMBL/GenBank/DDBJ databases">
        <title>Genome analysis of coral dinoflagellate symbionts highlights evolutionary adaptations to a symbiotic lifestyle.</title>
        <authorList>
            <person name="Aranda M."/>
            <person name="Li Y."/>
            <person name="Liew Y.J."/>
            <person name="Baumgarten S."/>
            <person name="Simakov O."/>
            <person name="Wilson M."/>
            <person name="Piel J."/>
            <person name="Ashoor H."/>
            <person name="Bougouffa S."/>
            <person name="Bajic V.B."/>
            <person name="Ryu T."/>
            <person name="Ravasi T."/>
            <person name="Bayer T."/>
            <person name="Micklem G."/>
            <person name="Kim H."/>
            <person name="Bhak J."/>
            <person name="Lajeunesse T.C."/>
            <person name="Voolstra C.R."/>
        </authorList>
    </citation>
    <scope>NUCLEOTIDE SEQUENCE [LARGE SCALE GENOMIC DNA]</scope>
    <source>
        <strain evidence="7 8">CCMP2467</strain>
    </source>
</reference>
<evidence type="ECO:0000256" key="4">
    <source>
        <dbReference type="PROSITE-ProRule" id="PRU00175"/>
    </source>
</evidence>
<dbReference type="Gene3D" id="3.30.40.10">
    <property type="entry name" value="Zinc/RING finger domain, C3HC4 (zinc finger)"/>
    <property type="match status" value="1"/>
</dbReference>
<evidence type="ECO:0000313" key="7">
    <source>
        <dbReference type="EMBL" id="OLQ14703.1"/>
    </source>
</evidence>
<evidence type="ECO:0000256" key="5">
    <source>
        <dbReference type="SAM" id="Phobius"/>
    </source>
</evidence>
<keyword evidence="8" id="KW-1185">Reference proteome</keyword>
<dbReference type="EMBL" id="LSRX01000012">
    <property type="protein sequence ID" value="OLQ14703.1"/>
    <property type="molecule type" value="Genomic_DNA"/>
</dbReference>
<dbReference type="Proteomes" id="UP000186817">
    <property type="component" value="Unassembled WGS sequence"/>
</dbReference>
<dbReference type="InterPro" id="IPR001841">
    <property type="entry name" value="Znf_RING"/>
</dbReference>
<dbReference type="OrthoDB" id="1681166at2759"/>
<feature type="domain" description="RING-type" evidence="6">
    <location>
        <begin position="189"/>
        <end position="233"/>
    </location>
</feature>
<evidence type="ECO:0000259" key="6">
    <source>
        <dbReference type="PROSITE" id="PS50089"/>
    </source>
</evidence>
<dbReference type="PANTHER" id="PTHR45798:SF97">
    <property type="entry name" value="ALCOHOL-SENSITIVE RING FINGER PROTEIN 1"/>
    <property type="match status" value="1"/>
</dbReference>
<keyword evidence="5" id="KW-1133">Transmembrane helix</keyword>
<gene>
    <name evidence="7" type="ORF">AK812_SmicGene1213</name>
</gene>
<dbReference type="SMART" id="SM00184">
    <property type="entry name" value="RING"/>
    <property type="match status" value="1"/>
</dbReference>
<dbReference type="Pfam" id="PF13639">
    <property type="entry name" value="zf-RING_2"/>
    <property type="match status" value="1"/>
</dbReference>
<evidence type="ECO:0000256" key="2">
    <source>
        <dbReference type="ARBA" id="ARBA00022771"/>
    </source>
</evidence>
<proteinExistence type="predicted"/>
<dbReference type="PANTHER" id="PTHR45798">
    <property type="entry name" value="RING-H2 FINGER PROTEIN ATL61-RELATED-RELATED"/>
    <property type="match status" value="1"/>
</dbReference>
<dbReference type="OMA" id="FACRESC"/>
<dbReference type="SUPFAM" id="SSF57850">
    <property type="entry name" value="RING/U-box"/>
    <property type="match status" value="1"/>
</dbReference>
<dbReference type="AlphaFoldDB" id="A0A1Q9F4U4"/>
<dbReference type="InterPro" id="IPR013083">
    <property type="entry name" value="Znf_RING/FYVE/PHD"/>
</dbReference>
<keyword evidence="5" id="KW-0472">Membrane</keyword>
<feature type="transmembrane region" description="Helical" evidence="5">
    <location>
        <begin position="84"/>
        <end position="107"/>
    </location>
</feature>
<comment type="caution">
    <text evidence="7">The sequence shown here is derived from an EMBL/GenBank/DDBJ whole genome shotgun (WGS) entry which is preliminary data.</text>
</comment>
<sequence length="246" mass="26758">MTPIFRMRLEKVHFACRESCASCKAVIDALCKDHGHAAYPAFPDNLGMAAAVSIQCSNAKLIVWALVLVALSVISMLVGVVKDAYWPMVVCASMSVLLFLLLFVVMFTKTARAEDGTANDTEMEKECHCVWAGCKFGELDTSTPTGLVFSLISVKTDLSDIENTSNATWTAVTTVNRTLSGSISCQKACACCLEDFDVDTVVAVLPCGHVYHEECIARWVLRSAREASCPSCRTRFDHVAETVLAI</sequence>
<evidence type="ECO:0000313" key="8">
    <source>
        <dbReference type="Proteomes" id="UP000186817"/>
    </source>
</evidence>
<dbReference type="GO" id="GO:0008270">
    <property type="term" value="F:zinc ion binding"/>
    <property type="evidence" value="ECO:0007669"/>
    <property type="project" value="UniProtKB-KW"/>
</dbReference>
<keyword evidence="3" id="KW-0862">Zinc</keyword>
<dbReference type="PROSITE" id="PS50089">
    <property type="entry name" value="ZF_RING_2"/>
    <property type="match status" value="1"/>
</dbReference>
<keyword evidence="2 4" id="KW-0863">Zinc-finger</keyword>
<name>A0A1Q9F4U4_SYMMI</name>
<evidence type="ECO:0000256" key="3">
    <source>
        <dbReference type="ARBA" id="ARBA00022833"/>
    </source>
</evidence>
<keyword evidence="5" id="KW-0812">Transmembrane</keyword>
<protein>
    <submittedName>
        <fullName evidence="7">Putative RING finger protein C57A7.09</fullName>
    </submittedName>
</protein>
<organism evidence="7 8">
    <name type="scientific">Symbiodinium microadriaticum</name>
    <name type="common">Dinoflagellate</name>
    <name type="synonym">Zooxanthella microadriatica</name>
    <dbReference type="NCBI Taxonomy" id="2951"/>
    <lineage>
        <taxon>Eukaryota</taxon>
        <taxon>Sar</taxon>
        <taxon>Alveolata</taxon>
        <taxon>Dinophyceae</taxon>
        <taxon>Suessiales</taxon>
        <taxon>Symbiodiniaceae</taxon>
        <taxon>Symbiodinium</taxon>
    </lineage>
</organism>
<dbReference type="InterPro" id="IPR052788">
    <property type="entry name" value="RING-type_E3_ligase_ATL"/>
</dbReference>